<sequence>MPNQITHIVLTSKVFDQTFVKFNKSEFYIGTIFPDIRYLGVIDRAKTHFADVTLDSVLGAKTSFLAGLLFHNLVDKIFNKNVTDILPKIGALPDIESSTKLLADTLFYDQIDNWSEVVGYFDKVIPEELNFGIDVKDLLKWHEAVRNIFGERPTAVNRLKFMAELNFS</sequence>
<comment type="caution">
    <text evidence="1">The sequence shown here is derived from an EMBL/GenBank/DDBJ whole genome shotgun (WGS) entry which is preliminary data.</text>
</comment>
<protein>
    <recommendedName>
        <fullName evidence="3">Phospholipase C/D domain-containing protein</fullName>
    </recommendedName>
</protein>
<gene>
    <name evidence="1" type="ORF">COX21_01590</name>
</gene>
<evidence type="ECO:0008006" key="3">
    <source>
        <dbReference type="Google" id="ProtNLM"/>
    </source>
</evidence>
<evidence type="ECO:0000313" key="2">
    <source>
        <dbReference type="Proteomes" id="UP000231408"/>
    </source>
</evidence>
<dbReference type="AlphaFoldDB" id="A0A2G9ZNG9"/>
<proteinExistence type="predicted"/>
<reference evidence="1 2" key="1">
    <citation type="submission" date="2017-09" db="EMBL/GenBank/DDBJ databases">
        <title>Depth-based differentiation of microbial function through sediment-hosted aquifers and enrichment of novel symbionts in the deep terrestrial subsurface.</title>
        <authorList>
            <person name="Probst A.J."/>
            <person name="Ladd B."/>
            <person name="Jarett J.K."/>
            <person name="Geller-Mcgrath D.E."/>
            <person name="Sieber C.M."/>
            <person name="Emerson J.B."/>
            <person name="Anantharaman K."/>
            <person name="Thomas B.C."/>
            <person name="Malmstrom R."/>
            <person name="Stieglmeier M."/>
            <person name="Klingl A."/>
            <person name="Woyke T."/>
            <person name="Ryan C.M."/>
            <person name="Banfield J.F."/>
        </authorList>
    </citation>
    <scope>NUCLEOTIDE SEQUENCE [LARGE SCALE GENOMIC DNA]</scope>
    <source>
        <strain evidence="1">CG23_combo_of_CG06-09_8_20_14_all_41_10</strain>
    </source>
</reference>
<accession>A0A2G9ZNG9</accession>
<name>A0A2G9ZNG9_9BACT</name>
<evidence type="ECO:0000313" key="1">
    <source>
        <dbReference type="EMBL" id="PIP34684.1"/>
    </source>
</evidence>
<dbReference type="EMBL" id="PCSE01000048">
    <property type="protein sequence ID" value="PIP34684.1"/>
    <property type="molecule type" value="Genomic_DNA"/>
</dbReference>
<dbReference type="Proteomes" id="UP000231408">
    <property type="component" value="Unassembled WGS sequence"/>
</dbReference>
<organism evidence="1 2">
    <name type="scientific">Candidatus Falkowbacteria bacterium CG23_combo_of_CG06-09_8_20_14_all_41_10</name>
    <dbReference type="NCBI Taxonomy" id="1974571"/>
    <lineage>
        <taxon>Bacteria</taxon>
        <taxon>Candidatus Falkowiibacteriota</taxon>
    </lineage>
</organism>